<dbReference type="SUPFAM" id="SSF49562">
    <property type="entry name" value="C2 domain (Calcium/lipid-binding domain, CaLB)"/>
    <property type="match status" value="1"/>
</dbReference>
<dbReference type="InterPro" id="IPR035892">
    <property type="entry name" value="C2_domain_sf"/>
</dbReference>
<dbReference type="EMBL" id="ONZQ02000004">
    <property type="protein sequence ID" value="SPO00811.1"/>
    <property type="molecule type" value="Genomic_DNA"/>
</dbReference>
<dbReference type="PANTHER" id="PTHR47263">
    <property type="entry name" value="ADENYLATE CYCLASE ACTIVATION PROTEIN GIT1"/>
    <property type="match status" value="1"/>
</dbReference>
<sequence length="1379" mass="156062">MSTASNRTYHPNRHLSSSRMPRRSRAFSRTQHANVVSRDEAFTYALRVAYLHHLLQPRAKRKQYVAAAAPLKPTHRSHTSVGHLMQDFVTTGNTGGSLKLPHSFRLSLFDRMQKVLQGAERMPGYNDAAVKRCFAEAYTAFTDAGFQKTIDKERKIEPLVLIFYSSATKAAQKAAAPGDDSWKLLPDRHVALFVRLVIKILRDQGQDRDRPDLVSKLASLENKLLTNDQNLTVSGQGSGGTTIEVVIPFSYDVKDMPMVQTVSRIFGFPDDTEAQALVNDNKAAWTEEAALRDLKSYQHRLNSDMTGALCSHDFNPEEAFLDWKKSEAPHLSQMMMDILTARPDLAKTSTSDLDKPLPVLSPGNEDDAAYAELSRMISSSADTPPFGFDMGALAAMDDTTSIRSVDEANYTFIPHDPRSFYKAVLQHALVSDKAMSDPSVPYTPLSKPTQQLLLELAEYWRIPQSSRLISLIEIAVKRFSDGDSSLDDVDVIFDLVKTEGPQMKKPPHVTNYYVPLTGLDPQLWTIHDREVYRKALQTLHEALLRDLYNNLTQCYEAKPPSIAVIMNMLMNNILNDPDFSRAPEDDDEYAQVLTGGLRRKAADIYRTYLDRELPADRQDWDFGHVVRLGQSVIKLSEKIKKRYRKTPEIMGASPMAALVETVFPSFEADAKAIIEQIMGHAESQGIQIPIDEGFLLYKELVEIRRIHQETLRSQPFGFDIEELLVGFVWRWIKVAESKIDEHVEQAVRQDQFRVRTQSQDEVPLDSQRHSVSIIDVFTLFNQTSDQIFQLGWDNDVHYAQFMTSLARVFANGIGRYCELVWDSFSREMDRPSAQELAASSMTAQEKFLQYAKEAWNNKEKVEPFQFYPESFVKLNNIEFAMQELDKLEKAMNVEACTAVLDRIEGPRKNLRKPTKYVFTVKIIEAEDLKACDPSGYSDPYVVLGDEYQKRLAKTRIIYRNLNPRWDESVDISVQGPLNLIATIWDYDTFGDHDFVGRTSLKLDPLHFSDYLPREFWLDLDTQGRLLIRVSMEGERDDIQFSFGKSFRHLKRTERDMVRKITGKLTPHIDATLSHETLRGLVKAGGIGASVTSLWKRGPSEAPPAPRQEDIEGAVELLLGYFNDNFAIMKLTLTEATMIAVMTRLWKEVLMAVESLLVPPLSDKPSTQKPLSQREVDVVYQWLQLLFEFFNARDTQSGEQLGVPADVLKSPKWHELASLNFFYTESTSHLIRESERMAAATAQRAQAMMREQSQANHRLSAPPTLGATFGGAGAFASMGTIRRGKSVMMSRNLGTMRKAKEERRKEAQADPSDDMILRILRMRPEAAGYLKERHRQKERQAASSAAALIVKNSVNQGWNTGPRGSGAGPSAFGRNNLPLR</sequence>
<dbReference type="PROSITE" id="PS51258">
    <property type="entry name" value="MHD1"/>
    <property type="match status" value="1"/>
</dbReference>
<evidence type="ECO:0000259" key="3">
    <source>
        <dbReference type="PROSITE" id="PS51258"/>
    </source>
</evidence>
<gene>
    <name evidence="5" type="ORF">DNG_03559</name>
</gene>
<reference evidence="5" key="1">
    <citation type="submission" date="2018-03" db="EMBL/GenBank/DDBJ databases">
        <authorList>
            <person name="Guldener U."/>
        </authorList>
    </citation>
    <scope>NUCLEOTIDE SEQUENCE</scope>
</reference>
<dbReference type="SMART" id="SM00239">
    <property type="entry name" value="C2"/>
    <property type="match status" value="1"/>
</dbReference>
<dbReference type="Pfam" id="PF06292">
    <property type="entry name" value="MUN"/>
    <property type="match status" value="1"/>
</dbReference>
<dbReference type="InterPro" id="IPR014772">
    <property type="entry name" value="Munc13_dom-2"/>
</dbReference>
<accession>A0AAE8MVI5</accession>
<organism evidence="5 6">
    <name type="scientific">Cephalotrichum gorgonifer</name>
    <dbReference type="NCBI Taxonomy" id="2041049"/>
    <lineage>
        <taxon>Eukaryota</taxon>
        <taxon>Fungi</taxon>
        <taxon>Dikarya</taxon>
        <taxon>Ascomycota</taxon>
        <taxon>Pezizomycotina</taxon>
        <taxon>Sordariomycetes</taxon>
        <taxon>Hypocreomycetidae</taxon>
        <taxon>Microascales</taxon>
        <taxon>Microascaceae</taxon>
        <taxon>Cephalotrichum</taxon>
    </lineage>
</organism>
<dbReference type="Gene3D" id="2.60.40.150">
    <property type="entry name" value="C2 domain"/>
    <property type="match status" value="1"/>
</dbReference>
<proteinExistence type="predicted"/>
<feature type="domain" description="MHD1" evidence="3">
    <location>
        <begin position="694"/>
        <end position="820"/>
    </location>
</feature>
<dbReference type="PROSITE" id="PS51259">
    <property type="entry name" value="MHD2"/>
    <property type="match status" value="1"/>
</dbReference>
<feature type="domain" description="C2" evidence="2">
    <location>
        <begin position="902"/>
        <end position="1017"/>
    </location>
</feature>
<evidence type="ECO:0000313" key="5">
    <source>
        <dbReference type="EMBL" id="SPO00811.1"/>
    </source>
</evidence>
<protein>
    <submittedName>
        <fullName evidence="5">Related to C2 domain protein</fullName>
    </submittedName>
</protein>
<feature type="region of interest" description="Disordered" evidence="1">
    <location>
        <begin position="1"/>
        <end position="32"/>
    </location>
</feature>
<keyword evidence="6" id="KW-1185">Reference proteome</keyword>
<dbReference type="Proteomes" id="UP001187682">
    <property type="component" value="Unassembled WGS sequence"/>
</dbReference>
<evidence type="ECO:0000256" key="1">
    <source>
        <dbReference type="SAM" id="MobiDB-lite"/>
    </source>
</evidence>
<dbReference type="InterPro" id="IPR010439">
    <property type="entry name" value="MUN_dom"/>
</dbReference>
<dbReference type="InterPro" id="IPR014770">
    <property type="entry name" value="Munc13_1"/>
</dbReference>
<dbReference type="CDD" id="cd04043">
    <property type="entry name" value="C2_Munc13_fungal"/>
    <property type="match status" value="1"/>
</dbReference>
<comment type="caution">
    <text evidence="5">The sequence shown here is derived from an EMBL/GenBank/DDBJ whole genome shotgun (WGS) entry which is preliminary data.</text>
</comment>
<evidence type="ECO:0000259" key="2">
    <source>
        <dbReference type="PROSITE" id="PS50004"/>
    </source>
</evidence>
<evidence type="ECO:0000259" key="4">
    <source>
        <dbReference type="PROSITE" id="PS51259"/>
    </source>
</evidence>
<dbReference type="Pfam" id="PF00168">
    <property type="entry name" value="C2"/>
    <property type="match status" value="1"/>
</dbReference>
<dbReference type="Gene3D" id="1.20.58.1100">
    <property type="match status" value="1"/>
</dbReference>
<name>A0AAE8MVI5_9PEZI</name>
<dbReference type="Gene3D" id="1.10.357.50">
    <property type="match status" value="1"/>
</dbReference>
<dbReference type="InterPro" id="IPR052811">
    <property type="entry name" value="Glucose_resp_signaling"/>
</dbReference>
<feature type="region of interest" description="Disordered" evidence="1">
    <location>
        <begin position="1352"/>
        <end position="1379"/>
    </location>
</feature>
<dbReference type="InterPro" id="IPR000008">
    <property type="entry name" value="C2_dom"/>
</dbReference>
<dbReference type="PROSITE" id="PS50004">
    <property type="entry name" value="C2"/>
    <property type="match status" value="1"/>
</dbReference>
<dbReference type="PANTHER" id="PTHR47263:SF1">
    <property type="entry name" value="C2 DOMAIN PROTEIN (AFU_ORTHOLOGUE AFUA_7G02350)"/>
    <property type="match status" value="1"/>
</dbReference>
<feature type="compositionally biased region" description="Polar residues" evidence="1">
    <location>
        <begin position="1"/>
        <end position="19"/>
    </location>
</feature>
<feature type="domain" description="MHD2" evidence="4">
    <location>
        <begin position="1111"/>
        <end position="1233"/>
    </location>
</feature>
<evidence type="ECO:0000313" key="6">
    <source>
        <dbReference type="Proteomes" id="UP001187682"/>
    </source>
</evidence>